<sequence length="88" mass="9405">MASGGGIMTEKGKLPDTTIKTITYSSPISLQAHIHKGGAQQMKLREDSAVPTSDLGNDVTHRVRMNEGIVRDKVNGSWVDGDVVNPGM</sequence>
<accession>A0AA35M1L4</accession>
<organism evidence="1 2">
    <name type="scientific">Clonostachys chloroleuca</name>
    <dbReference type="NCBI Taxonomy" id="1926264"/>
    <lineage>
        <taxon>Eukaryota</taxon>
        <taxon>Fungi</taxon>
        <taxon>Dikarya</taxon>
        <taxon>Ascomycota</taxon>
        <taxon>Pezizomycotina</taxon>
        <taxon>Sordariomycetes</taxon>
        <taxon>Hypocreomycetidae</taxon>
        <taxon>Hypocreales</taxon>
        <taxon>Bionectriaceae</taxon>
        <taxon>Clonostachys</taxon>
    </lineage>
</organism>
<gene>
    <name evidence="1" type="ORF">CCHLO57077_00008466</name>
</gene>
<evidence type="ECO:0000313" key="1">
    <source>
        <dbReference type="EMBL" id="CAI6088798.1"/>
    </source>
</evidence>
<protein>
    <submittedName>
        <fullName evidence="1">Uncharacterized protein</fullName>
    </submittedName>
</protein>
<comment type="caution">
    <text evidence="1">The sequence shown here is derived from an EMBL/GenBank/DDBJ whole genome shotgun (WGS) entry which is preliminary data.</text>
</comment>
<evidence type="ECO:0000313" key="2">
    <source>
        <dbReference type="Proteomes" id="UP001160390"/>
    </source>
</evidence>
<reference evidence="1" key="1">
    <citation type="submission" date="2023-01" db="EMBL/GenBank/DDBJ databases">
        <authorList>
            <person name="Piombo E."/>
        </authorList>
    </citation>
    <scope>NUCLEOTIDE SEQUENCE</scope>
</reference>
<keyword evidence="2" id="KW-1185">Reference proteome</keyword>
<dbReference type="EMBL" id="CABFNP030000868">
    <property type="protein sequence ID" value="CAI6088798.1"/>
    <property type="molecule type" value="Genomic_DNA"/>
</dbReference>
<dbReference type="Proteomes" id="UP001160390">
    <property type="component" value="Unassembled WGS sequence"/>
</dbReference>
<dbReference type="AlphaFoldDB" id="A0AA35M1L4"/>
<proteinExistence type="predicted"/>
<name>A0AA35M1L4_9HYPO</name>